<reference evidence="1 2" key="1">
    <citation type="submission" date="2015-06" db="EMBL/GenBank/DDBJ databases">
        <title>Genome sequencing project of Bacillus galactosidilyticus PL133.</title>
        <authorList>
            <person name="Gaiero J."/>
            <person name="Nicol R."/>
            <person name="Habash M."/>
        </authorList>
    </citation>
    <scope>NUCLEOTIDE SEQUENCE [LARGE SCALE GENOMIC DNA]</scope>
    <source>
        <strain evidence="1 2">PL133</strain>
    </source>
</reference>
<organism evidence="1 2">
    <name type="scientific">Lederbergia galactosidilytica</name>
    <dbReference type="NCBI Taxonomy" id="217031"/>
    <lineage>
        <taxon>Bacteria</taxon>
        <taxon>Bacillati</taxon>
        <taxon>Bacillota</taxon>
        <taxon>Bacilli</taxon>
        <taxon>Bacillales</taxon>
        <taxon>Bacillaceae</taxon>
        <taxon>Lederbergia</taxon>
    </lineage>
</organism>
<gene>
    <name evidence="1" type="ORF">ACA29_03055</name>
</gene>
<evidence type="ECO:0000313" key="2">
    <source>
        <dbReference type="Proteomes" id="UP000053881"/>
    </source>
</evidence>
<dbReference type="Proteomes" id="UP000053881">
    <property type="component" value="Unassembled WGS sequence"/>
</dbReference>
<proteinExistence type="predicted"/>
<evidence type="ECO:0000313" key="1">
    <source>
        <dbReference type="EMBL" id="KRG16871.1"/>
    </source>
</evidence>
<dbReference type="AlphaFoldDB" id="A0A0Q9YJF6"/>
<name>A0A0Q9YJF6_9BACI</name>
<dbReference type="PATRIC" id="fig|217031.4.peg.1007"/>
<sequence>MSTVKRKDFLEGDRSYLSLKASENKRFFLIVEDGRFYRIENQSRVITQLSRFGFLQFCIGIARGVYKVEGTGQYGSSLFKNNEKKEVI</sequence>
<protein>
    <submittedName>
        <fullName evidence="1">Uncharacterized protein</fullName>
    </submittedName>
</protein>
<accession>A0A0Q9YJF6</accession>
<dbReference type="EMBL" id="LGPB01000026">
    <property type="protein sequence ID" value="KRG16871.1"/>
    <property type="molecule type" value="Genomic_DNA"/>
</dbReference>
<comment type="caution">
    <text evidence="1">The sequence shown here is derived from an EMBL/GenBank/DDBJ whole genome shotgun (WGS) entry which is preliminary data.</text>
</comment>